<dbReference type="Gene3D" id="1.10.357.10">
    <property type="entry name" value="Tetracycline Repressor, domain 2"/>
    <property type="match status" value="1"/>
</dbReference>
<dbReference type="SUPFAM" id="SSF46689">
    <property type="entry name" value="Homeodomain-like"/>
    <property type="match status" value="1"/>
</dbReference>
<keyword evidence="5" id="KW-1185">Reference proteome</keyword>
<evidence type="ECO:0000313" key="4">
    <source>
        <dbReference type="EMBL" id="TQV77885.1"/>
    </source>
</evidence>
<comment type="caution">
    <text evidence="4">The sequence shown here is derived from an EMBL/GenBank/DDBJ whole genome shotgun (WGS) entry which is preliminary data.</text>
</comment>
<dbReference type="PROSITE" id="PS50977">
    <property type="entry name" value="HTH_TETR_2"/>
    <property type="match status" value="1"/>
</dbReference>
<keyword evidence="1 2" id="KW-0238">DNA-binding</keyword>
<proteinExistence type="predicted"/>
<organism evidence="4 5">
    <name type="scientific">Denitrobaculum tricleocarpae</name>
    <dbReference type="NCBI Taxonomy" id="2591009"/>
    <lineage>
        <taxon>Bacteria</taxon>
        <taxon>Pseudomonadati</taxon>
        <taxon>Pseudomonadota</taxon>
        <taxon>Alphaproteobacteria</taxon>
        <taxon>Rhodospirillales</taxon>
        <taxon>Rhodospirillaceae</taxon>
        <taxon>Denitrobaculum</taxon>
    </lineage>
</organism>
<feature type="DNA-binding region" description="H-T-H motif" evidence="2">
    <location>
        <begin position="27"/>
        <end position="46"/>
    </location>
</feature>
<dbReference type="Proteomes" id="UP000315252">
    <property type="component" value="Unassembled WGS sequence"/>
</dbReference>
<dbReference type="EMBL" id="VHSH01000007">
    <property type="protein sequence ID" value="TQV77885.1"/>
    <property type="molecule type" value="Genomic_DNA"/>
</dbReference>
<dbReference type="InterPro" id="IPR001647">
    <property type="entry name" value="HTH_TetR"/>
</dbReference>
<sequence length="187" mass="20901">MKTRRSKDDWLDHGLAVLAQSGISAIKAEPLAKSLNVSRGSFYWHFRDIEDFHIALLRRWREVRTDGIIAEVEQANPSGERLKHWMRKAMCGNNALERAVRSWATENQRAAATVASVDKIRLKYLAAVLSSEGLSSQQINARAAFLYWGYVGRIMIGHGASKLRPLQLDGIAESLLPRTGAFQDTGP</sequence>
<dbReference type="InterPro" id="IPR009057">
    <property type="entry name" value="Homeodomain-like_sf"/>
</dbReference>
<reference evidence="4 5" key="1">
    <citation type="submission" date="2019-06" db="EMBL/GenBank/DDBJ databases">
        <title>Whole genome sequence for Rhodospirillaceae sp. R148.</title>
        <authorList>
            <person name="Wang G."/>
        </authorList>
    </citation>
    <scope>NUCLEOTIDE SEQUENCE [LARGE SCALE GENOMIC DNA]</scope>
    <source>
        <strain evidence="4 5">R148</strain>
    </source>
</reference>
<dbReference type="GO" id="GO:0003677">
    <property type="term" value="F:DNA binding"/>
    <property type="evidence" value="ECO:0007669"/>
    <property type="project" value="UniProtKB-UniRule"/>
</dbReference>
<dbReference type="RefSeq" id="WP_142898228.1">
    <property type="nucleotide sequence ID" value="NZ_ML660058.1"/>
</dbReference>
<evidence type="ECO:0000256" key="2">
    <source>
        <dbReference type="PROSITE-ProRule" id="PRU00335"/>
    </source>
</evidence>
<feature type="domain" description="HTH tetR-type" evidence="3">
    <location>
        <begin position="4"/>
        <end position="64"/>
    </location>
</feature>
<dbReference type="OrthoDB" id="9812484at2"/>
<evidence type="ECO:0000259" key="3">
    <source>
        <dbReference type="PROSITE" id="PS50977"/>
    </source>
</evidence>
<dbReference type="AlphaFoldDB" id="A0A545TKY5"/>
<evidence type="ECO:0000256" key="1">
    <source>
        <dbReference type="ARBA" id="ARBA00023125"/>
    </source>
</evidence>
<gene>
    <name evidence="4" type="ORF">FKG95_20280</name>
</gene>
<dbReference type="Pfam" id="PF00440">
    <property type="entry name" value="TetR_N"/>
    <property type="match status" value="1"/>
</dbReference>
<protein>
    <submittedName>
        <fullName evidence="4">TetR/AcrR family transcriptional regulator</fullName>
    </submittedName>
</protein>
<name>A0A545TKY5_9PROT</name>
<accession>A0A545TKY5</accession>
<evidence type="ECO:0000313" key="5">
    <source>
        <dbReference type="Proteomes" id="UP000315252"/>
    </source>
</evidence>